<evidence type="ECO:0000256" key="1">
    <source>
        <dbReference type="ARBA" id="ARBA00022801"/>
    </source>
</evidence>
<reference evidence="2 3" key="1">
    <citation type="submission" date="2016-11" db="EMBL/GenBank/DDBJ databases">
        <authorList>
            <person name="Jaros S."/>
            <person name="Januszkiewicz K."/>
            <person name="Wedrychowicz H."/>
        </authorList>
    </citation>
    <scope>NUCLEOTIDE SEQUENCE [LARGE SCALE GENOMIC DNA]</scope>
    <source>
        <strain evidence="2 3">DSM 27406</strain>
    </source>
</reference>
<dbReference type="InterPro" id="IPR023214">
    <property type="entry name" value="HAD_sf"/>
</dbReference>
<dbReference type="SFLD" id="SFLDG01129">
    <property type="entry name" value="C1.5:_HAD__Beta-PGM__Phosphata"/>
    <property type="match status" value="1"/>
</dbReference>
<proteinExistence type="predicted"/>
<protein>
    <submittedName>
        <fullName evidence="2">Putative hydrolase of the HAD superfamily</fullName>
    </submittedName>
</protein>
<accession>A0A1M6Y8G3</accession>
<dbReference type="PANTHER" id="PTHR43316">
    <property type="entry name" value="HYDROLASE, HALOACID DELAHOGENASE-RELATED"/>
    <property type="match status" value="1"/>
</dbReference>
<evidence type="ECO:0000313" key="3">
    <source>
        <dbReference type="Proteomes" id="UP000184420"/>
    </source>
</evidence>
<keyword evidence="3" id="KW-1185">Reference proteome</keyword>
<dbReference type="Pfam" id="PF00702">
    <property type="entry name" value="Hydrolase"/>
    <property type="match status" value="1"/>
</dbReference>
<dbReference type="InterPro" id="IPR023198">
    <property type="entry name" value="PGP-like_dom2"/>
</dbReference>
<dbReference type="PANTHER" id="PTHR43316:SF8">
    <property type="entry name" value="HAD FAMILY HYDROLASE"/>
    <property type="match status" value="1"/>
</dbReference>
<dbReference type="SFLD" id="SFLDS00003">
    <property type="entry name" value="Haloacid_Dehalogenase"/>
    <property type="match status" value="1"/>
</dbReference>
<organism evidence="2 3">
    <name type="scientific">Chitinophaga jiangningensis</name>
    <dbReference type="NCBI Taxonomy" id="1419482"/>
    <lineage>
        <taxon>Bacteria</taxon>
        <taxon>Pseudomonadati</taxon>
        <taxon>Bacteroidota</taxon>
        <taxon>Chitinophagia</taxon>
        <taxon>Chitinophagales</taxon>
        <taxon>Chitinophagaceae</taxon>
        <taxon>Chitinophaga</taxon>
    </lineage>
</organism>
<evidence type="ECO:0000313" key="2">
    <source>
        <dbReference type="EMBL" id="SHL14527.1"/>
    </source>
</evidence>
<dbReference type="InterPro" id="IPR036412">
    <property type="entry name" value="HAD-like_sf"/>
</dbReference>
<dbReference type="OrthoDB" id="6101375at2"/>
<gene>
    <name evidence="2" type="ORF">SAMN05444266_102200</name>
</gene>
<keyword evidence="1 2" id="KW-0378">Hydrolase</keyword>
<name>A0A1M6Y8G3_9BACT</name>
<dbReference type="SUPFAM" id="SSF56784">
    <property type="entry name" value="HAD-like"/>
    <property type="match status" value="1"/>
</dbReference>
<dbReference type="InterPro" id="IPR051540">
    <property type="entry name" value="S-2-haloacid_dehalogenase"/>
</dbReference>
<dbReference type="Gene3D" id="1.10.150.240">
    <property type="entry name" value="Putative phosphatase, domain 2"/>
    <property type="match status" value="1"/>
</dbReference>
<dbReference type="GO" id="GO:0016787">
    <property type="term" value="F:hydrolase activity"/>
    <property type="evidence" value="ECO:0007669"/>
    <property type="project" value="UniProtKB-KW"/>
</dbReference>
<dbReference type="STRING" id="1419482.SAMN05444266_102200"/>
<dbReference type="AlphaFoldDB" id="A0A1M6Y8G3"/>
<sequence length="230" mass="26102">MKDKLKIIAFDADDTLWVNEPYFRENELKFAELMAGYMSQDEILQIMFQTEMKNLKLYGYGVKGFMLSMIEAANLITGGKADAAIINKIIALGQDQLQKPVELLDGVEEVLQHLQGKYKLVVATKGDLLDQQRKVKSSGLQDYFHHVEVMSDKKAADYSSMLKKLSCTPSSFLMLGNSMKSDVLPVLELDGYASHIPYHITWAHELHDEEPQHPNYIKLANIREILGHLD</sequence>
<dbReference type="Proteomes" id="UP000184420">
    <property type="component" value="Unassembled WGS sequence"/>
</dbReference>
<dbReference type="Gene3D" id="3.40.50.1000">
    <property type="entry name" value="HAD superfamily/HAD-like"/>
    <property type="match status" value="1"/>
</dbReference>
<dbReference type="EMBL" id="FRBL01000002">
    <property type="protein sequence ID" value="SHL14527.1"/>
    <property type="molecule type" value="Genomic_DNA"/>
</dbReference>
<dbReference type="RefSeq" id="WP_073078857.1">
    <property type="nucleotide sequence ID" value="NZ_FRBL01000002.1"/>
</dbReference>